<feature type="transmembrane region" description="Helical" evidence="2">
    <location>
        <begin position="34"/>
        <end position="56"/>
    </location>
</feature>
<name>A0AAV8ZFW5_9CUCU</name>
<dbReference type="InterPro" id="IPR036259">
    <property type="entry name" value="MFS_trans_sf"/>
</dbReference>
<dbReference type="PROSITE" id="PS50850">
    <property type="entry name" value="MFS"/>
    <property type="match status" value="1"/>
</dbReference>
<organism evidence="4 5">
    <name type="scientific">Aromia moschata</name>
    <dbReference type="NCBI Taxonomy" id="1265417"/>
    <lineage>
        <taxon>Eukaryota</taxon>
        <taxon>Metazoa</taxon>
        <taxon>Ecdysozoa</taxon>
        <taxon>Arthropoda</taxon>
        <taxon>Hexapoda</taxon>
        <taxon>Insecta</taxon>
        <taxon>Pterygota</taxon>
        <taxon>Neoptera</taxon>
        <taxon>Endopterygota</taxon>
        <taxon>Coleoptera</taxon>
        <taxon>Polyphaga</taxon>
        <taxon>Cucujiformia</taxon>
        <taxon>Chrysomeloidea</taxon>
        <taxon>Cerambycidae</taxon>
        <taxon>Cerambycinae</taxon>
        <taxon>Callichromatini</taxon>
        <taxon>Aromia</taxon>
    </lineage>
</organism>
<keyword evidence="2" id="KW-1133">Transmembrane helix</keyword>
<evidence type="ECO:0000256" key="2">
    <source>
        <dbReference type="SAM" id="Phobius"/>
    </source>
</evidence>
<feature type="transmembrane region" description="Helical" evidence="2">
    <location>
        <begin position="76"/>
        <end position="96"/>
    </location>
</feature>
<comment type="caution">
    <text evidence="4">The sequence shown here is derived from an EMBL/GenBank/DDBJ whole genome shotgun (WGS) entry which is preliminary data.</text>
</comment>
<dbReference type="PANTHER" id="PTHR11360">
    <property type="entry name" value="MONOCARBOXYLATE TRANSPORTER"/>
    <property type="match status" value="1"/>
</dbReference>
<accession>A0AAV8ZFW5</accession>
<dbReference type="Pfam" id="PF07690">
    <property type="entry name" value="MFS_1"/>
    <property type="match status" value="1"/>
</dbReference>
<proteinExistence type="predicted"/>
<keyword evidence="2" id="KW-0812">Transmembrane</keyword>
<feature type="transmembrane region" description="Helical" evidence="2">
    <location>
        <begin position="409"/>
        <end position="432"/>
    </location>
</feature>
<protein>
    <recommendedName>
        <fullName evidence="3">Major facilitator superfamily (MFS) profile domain-containing protein</fullName>
    </recommendedName>
</protein>
<dbReference type="GO" id="GO:0016020">
    <property type="term" value="C:membrane"/>
    <property type="evidence" value="ECO:0007669"/>
    <property type="project" value="UniProtKB-SubCell"/>
</dbReference>
<feature type="transmembrane region" description="Helical" evidence="2">
    <location>
        <begin position="374"/>
        <end position="397"/>
    </location>
</feature>
<reference evidence="4" key="1">
    <citation type="journal article" date="2023" name="Insect Mol. Biol.">
        <title>Genome sequencing provides insights into the evolution of gene families encoding plant cell wall-degrading enzymes in longhorned beetles.</title>
        <authorList>
            <person name="Shin N.R."/>
            <person name="Okamura Y."/>
            <person name="Kirsch R."/>
            <person name="Pauchet Y."/>
        </authorList>
    </citation>
    <scope>NUCLEOTIDE SEQUENCE</scope>
    <source>
        <strain evidence="4">AMC_N1</strain>
    </source>
</reference>
<dbReference type="AlphaFoldDB" id="A0AAV8ZFW5"/>
<dbReference type="Gene3D" id="1.20.1250.20">
    <property type="entry name" value="MFS general substrate transporter like domains"/>
    <property type="match status" value="2"/>
</dbReference>
<sequence length="579" mass="62873">TDNKIVSKKTISLHQEDDVEESYNDIPPPPDGGYGWVIVVASFMCNMVVDGISYTFGIFLSEIVRDYGETKGKTAWVGSLLTGMCMCAGPLVGILANRFGCRATCIAGSLISTAAFTMSIYCPNVDWLMLIYGFIGGTGFGLIYLPAVVCVGYYFESKRSLATGIAVCGSGVGTFAFAPLATILLEAYGWRGANLILAGIIFNCVIFGALMRPLEYPGKSKLDTKILSINSEQSEIVQGPKKASSHSVLSNSFAESRRRADSTGSFLARNIMEAENAFTSKLSLASKKSNTVQPLARKDVFYSGSILNLKEFQSQKSLASYRHSVLNVSYVNNRGDRYQKFEKYPAISATTLICILLKYFTAENTYRRLLKDPIFLFVGFSNFFGMAALYVPFVYLVDCATADGIDTESASFLLSIIGITNTIGRIACGYLADFPQVNALFVNNVCLILAAISIGFMPFCHTYLAYATISIVFAIAVSGYISLTSIILVDLLGLNRLTDAFGLLIMFRGAAALIGSPLAGALYDATQSYTIPFFVAAALFGASAIISFMVPCVRACMPHERKLQNDEILTPINQRDMKT</sequence>
<dbReference type="EMBL" id="JAPWTK010000003">
    <property type="protein sequence ID" value="KAJ8962272.1"/>
    <property type="molecule type" value="Genomic_DNA"/>
</dbReference>
<dbReference type="FunFam" id="1.20.1250.20:FF:000372">
    <property type="entry name" value="Monocarboxylate transporter"/>
    <property type="match status" value="1"/>
</dbReference>
<dbReference type="CDD" id="cd17352">
    <property type="entry name" value="MFS_MCT_SLC16"/>
    <property type="match status" value="1"/>
</dbReference>
<feature type="transmembrane region" description="Helical" evidence="2">
    <location>
        <begin position="191"/>
        <end position="211"/>
    </location>
</feature>
<comment type="subcellular location">
    <subcellularLocation>
        <location evidence="1">Membrane</location>
        <topology evidence="1">Multi-pass membrane protein</topology>
    </subcellularLocation>
</comment>
<feature type="transmembrane region" description="Helical" evidence="2">
    <location>
        <begin position="103"/>
        <end position="121"/>
    </location>
</feature>
<dbReference type="InterPro" id="IPR011701">
    <property type="entry name" value="MFS"/>
</dbReference>
<dbReference type="GO" id="GO:0008028">
    <property type="term" value="F:monocarboxylic acid transmembrane transporter activity"/>
    <property type="evidence" value="ECO:0007669"/>
    <property type="project" value="TreeGrafter"/>
</dbReference>
<feature type="transmembrane region" description="Helical" evidence="2">
    <location>
        <begin position="529"/>
        <end position="553"/>
    </location>
</feature>
<feature type="transmembrane region" description="Helical" evidence="2">
    <location>
        <begin position="161"/>
        <end position="185"/>
    </location>
</feature>
<gene>
    <name evidence="4" type="ORF">NQ318_018251</name>
</gene>
<feature type="transmembrane region" description="Helical" evidence="2">
    <location>
        <begin position="463"/>
        <end position="489"/>
    </location>
</feature>
<evidence type="ECO:0000256" key="1">
    <source>
        <dbReference type="ARBA" id="ARBA00004141"/>
    </source>
</evidence>
<dbReference type="SUPFAM" id="SSF103473">
    <property type="entry name" value="MFS general substrate transporter"/>
    <property type="match status" value="1"/>
</dbReference>
<evidence type="ECO:0000259" key="3">
    <source>
        <dbReference type="PROSITE" id="PS50850"/>
    </source>
</evidence>
<evidence type="ECO:0000313" key="4">
    <source>
        <dbReference type="EMBL" id="KAJ8962272.1"/>
    </source>
</evidence>
<keyword evidence="2" id="KW-0472">Membrane</keyword>
<dbReference type="InterPro" id="IPR050327">
    <property type="entry name" value="Proton-linked_MCT"/>
</dbReference>
<dbReference type="FunFam" id="1.20.1250.20:FF:000271">
    <property type="entry name" value="Monocarboxylate transporter"/>
    <property type="match status" value="1"/>
</dbReference>
<feature type="domain" description="Major facilitator superfamily (MFS) profile" evidence="3">
    <location>
        <begin position="34"/>
        <end position="555"/>
    </location>
</feature>
<feature type="transmembrane region" description="Helical" evidence="2">
    <location>
        <begin position="127"/>
        <end position="154"/>
    </location>
</feature>
<dbReference type="InterPro" id="IPR020846">
    <property type="entry name" value="MFS_dom"/>
</dbReference>
<feature type="non-terminal residue" evidence="4">
    <location>
        <position position="1"/>
    </location>
</feature>
<dbReference type="PANTHER" id="PTHR11360:SF286">
    <property type="entry name" value="GH22266P"/>
    <property type="match status" value="1"/>
</dbReference>
<feature type="transmembrane region" description="Helical" evidence="2">
    <location>
        <begin position="439"/>
        <end position="457"/>
    </location>
</feature>
<keyword evidence="5" id="KW-1185">Reference proteome</keyword>
<dbReference type="Proteomes" id="UP001162162">
    <property type="component" value="Unassembled WGS sequence"/>
</dbReference>
<evidence type="ECO:0000313" key="5">
    <source>
        <dbReference type="Proteomes" id="UP001162162"/>
    </source>
</evidence>
<feature type="transmembrane region" description="Helical" evidence="2">
    <location>
        <begin position="501"/>
        <end position="523"/>
    </location>
</feature>